<evidence type="ECO:0000313" key="5">
    <source>
        <dbReference type="EMBL" id="SDS48220.1"/>
    </source>
</evidence>
<dbReference type="SUPFAM" id="SSF52279">
    <property type="entry name" value="Beta-D-glucan exohydrolase, C-terminal domain"/>
    <property type="match status" value="1"/>
</dbReference>
<accession>A0A1H1SJK3</accession>
<dbReference type="GO" id="GO:0008422">
    <property type="term" value="F:beta-glucosidase activity"/>
    <property type="evidence" value="ECO:0007669"/>
    <property type="project" value="UniProtKB-ARBA"/>
</dbReference>
<dbReference type="InterPro" id="IPR026891">
    <property type="entry name" value="Fn3-like"/>
</dbReference>
<name>A0A1H1SJK3_MUCMA</name>
<evidence type="ECO:0000256" key="3">
    <source>
        <dbReference type="ARBA" id="ARBA00022801"/>
    </source>
</evidence>
<dbReference type="SMART" id="SM01217">
    <property type="entry name" value="Fn3_like"/>
    <property type="match status" value="1"/>
</dbReference>
<evidence type="ECO:0000313" key="6">
    <source>
        <dbReference type="Proteomes" id="UP000199679"/>
    </source>
</evidence>
<dbReference type="InterPro" id="IPR036962">
    <property type="entry name" value="Glyco_hydro_3_N_sf"/>
</dbReference>
<dbReference type="AlphaFoldDB" id="A0A1H1SJK3"/>
<dbReference type="InterPro" id="IPR044993">
    <property type="entry name" value="BXL"/>
</dbReference>
<keyword evidence="2" id="KW-0732">Signal</keyword>
<dbReference type="Pfam" id="PF00933">
    <property type="entry name" value="Glyco_hydro_3"/>
    <property type="match status" value="1"/>
</dbReference>
<dbReference type="GO" id="GO:0031222">
    <property type="term" value="P:arabinan catabolic process"/>
    <property type="evidence" value="ECO:0007669"/>
    <property type="project" value="TreeGrafter"/>
</dbReference>
<dbReference type="InterPro" id="IPR001764">
    <property type="entry name" value="Glyco_hydro_3_N"/>
</dbReference>
<dbReference type="Proteomes" id="UP000199679">
    <property type="component" value="Chromosome I"/>
</dbReference>
<dbReference type="FunFam" id="2.60.40.10:FF:000495">
    <property type="entry name" value="Periplasmic beta-glucosidase"/>
    <property type="match status" value="1"/>
</dbReference>
<evidence type="ECO:0000256" key="1">
    <source>
        <dbReference type="ARBA" id="ARBA00005336"/>
    </source>
</evidence>
<dbReference type="InterPro" id="IPR013783">
    <property type="entry name" value="Ig-like_fold"/>
</dbReference>
<dbReference type="Pfam" id="PF14310">
    <property type="entry name" value="Fn3-like"/>
    <property type="match status" value="1"/>
</dbReference>
<dbReference type="Pfam" id="PF01915">
    <property type="entry name" value="Glyco_hydro_3_C"/>
    <property type="match status" value="1"/>
</dbReference>
<gene>
    <name evidence="5" type="ORF">SAMN05216490_1233</name>
</gene>
<sequence length="755" mass="82573">MRLKKSLFIPFITITCCSFTSIKPVYKYPYQNPAIPVKQRVADLVSRMTLTEKIRQLDMFEGKTVSDMQGHDASSVSAEKMKQTIGTAGIGSIHDFYPIGADLTNQVQKYAIENTRLGIPVLFIEEGLHGYSGRGSTSFPVPIALSTAWDTVLVHQIGRVIATEMRAHGINMILGPVLCLPRDPRWGRTEETYGEDPYLDALNGVAMVKGLQGKKLSDDDAVLAEPKHFAVHGIPEAGSNIATVNIGEREARSSFLYVFEKAIRQGGAQGMMAAYSEMDGIPCVDNEWLLKDVLRKEWGFKGFVLSDLGAIKMTLNSHHTAANASDALAQTFTAGMDMQFYDFPHDDFITAMKLAIQNKSLSMADLNRAVSDVLRVKFKLGLFDNPYINPSLSAKVFHSQQNQDLALQAAKESICLLKNDQHILPLNSNVHSLAVIGPLAKSTYLGGYSNTDDKAISILDGLKQRAGNSININYEAGYEPDSTASLQADYLKKALELVNHADAAVVVLGEDVKEVGEGKDRSNLDINKLQENLIEAVYKTGKPVTVVLANGRPLCINWVAKNIPSIVEAWFGGEKGGLAVADVLLGAYNPSGKLPITFPRSTGQIPFYYNHKPSSRHIYVDQDSTALFNFGHGLSYTTFSYDDLQISPLKIPVNGTATITVKVKNTGNVEGTEVAQLYIRDVVSSVTTPVQSLKGFSRVNLKPGESGTVTFKLNAAELAVWNRQMKHIVEPGEFKIMVGSASDDIRQNGSIYVVK</sequence>
<dbReference type="PANTHER" id="PTHR42721:SF3">
    <property type="entry name" value="BETA-D-XYLOSIDASE 5-RELATED"/>
    <property type="match status" value="1"/>
</dbReference>
<dbReference type="InterPro" id="IPR017853">
    <property type="entry name" value="GH"/>
</dbReference>
<proteinExistence type="inferred from homology"/>
<dbReference type="Gene3D" id="2.60.40.10">
    <property type="entry name" value="Immunoglobulins"/>
    <property type="match status" value="1"/>
</dbReference>
<evidence type="ECO:0000259" key="4">
    <source>
        <dbReference type="SMART" id="SM01217"/>
    </source>
</evidence>
<dbReference type="GO" id="GO:0009044">
    <property type="term" value="F:xylan 1,4-beta-xylosidase activity"/>
    <property type="evidence" value="ECO:0007669"/>
    <property type="project" value="InterPro"/>
</dbReference>
<dbReference type="Gene3D" id="3.20.20.300">
    <property type="entry name" value="Glycoside hydrolase, family 3, N-terminal domain"/>
    <property type="match status" value="1"/>
</dbReference>
<dbReference type="GO" id="GO:0045493">
    <property type="term" value="P:xylan catabolic process"/>
    <property type="evidence" value="ECO:0007669"/>
    <property type="project" value="InterPro"/>
</dbReference>
<dbReference type="PANTHER" id="PTHR42721">
    <property type="entry name" value="SUGAR HYDROLASE-RELATED"/>
    <property type="match status" value="1"/>
</dbReference>
<protein>
    <submittedName>
        <fullName evidence="5">Beta-glucosidase</fullName>
    </submittedName>
</protein>
<dbReference type="RefSeq" id="WP_091370348.1">
    <property type="nucleotide sequence ID" value="NZ_LT629740.1"/>
</dbReference>
<dbReference type="PRINTS" id="PR00133">
    <property type="entry name" value="GLHYDRLASE3"/>
</dbReference>
<keyword evidence="3" id="KW-0378">Hydrolase</keyword>
<dbReference type="OrthoDB" id="9758670at2"/>
<comment type="similarity">
    <text evidence="1">Belongs to the glycosyl hydrolase 3 family.</text>
</comment>
<dbReference type="EMBL" id="LT629740">
    <property type="protein sequence ID" value="SDS48220.1"/>
    <property type="molecule type" value="Genomic_DNA"/>
</dbReference>
<dbReference type="Gene3D" id="3.40.50.1700">
    <property type="entry name" value="Glycoside hydrolase family 3 C-terminal domain"/>
    <property type="match status" value="1"/>
</dbReference>
<dbReference type="InterPro" id="IPR036881">
    <property type="entry name" value="Glyco_hydro_3_C_sf"/>
</dbReference>
<dbReference type="InterPro" id="IPR002772">
    <property type="entry name" value="Glyco_hydro_3_C"/>
</dbReference>
<dbReference type="GO" id="GO:0046556">
    <property type="term" value="F:alpha-L-arabinofuranosidase activity"/>
    <property type="evidence" value="ECO:0007669"/>
    <property type="project" value="TreeGrafter"/>
</dbReference>
<reference evidence="5 6" key="1">
    <citation type="submission" date="2016-10" db="EMBL/GenBank/DDBJ databases">
        <authorList>
            <person name="de Groot N.N."/>
        </authorList>
    </citation>
    <scope>NUCLEOTIDE SEQUENCE [LARGE SCALE GENOMIC DNA]</scope>
    <source>
        <strain evidence="5 6">MP1X4</strain>
    </source>
</reference>
<evidence type="ECO:0000256" key="2">
    <source>
        <dbReference type="ARBA" id="ARBA00022729"/>
    </source>
</evidence>
<feature type="domain" description="Fibronectin type III-like" evidence="4">
    <location>
        <begin position="673"/>
        <end position="742"/>
    </location>
</feature>
<keyword evidence="6" id="KW-1185">Reference proteome</keyword>
<dbReference type="STRING" id="652787.SAMN05216490_1233"/>
<dbReference type="SUPFAM" id="SSF51445">
    <property type="entry name" value="(Trans)glycosidases"/>
    <property type="match status" value="1"/>
</dbReference>
<organism evidence="5 6">
    <name type="scientific">Mucilaginibacter mallensis</name>
    <dbReference type="NCBI Taxonomy" id="652787"/>
    <lineage>
        <taxon>Bacteria</taxon>
        <taxon>Pseudomonadati</taxon>
        <taxon>Bacteroidota</taxon>
        <taxon>Sphingobacteriia</taxon>
        <taxon>Sphingobacteriales</taxon>
        <taxon>Sphingobacteriaceae</taxon>
        <taxon>Mucilaginibacter</taxon>
    </lineage>
</organism>